<evidence type="ECO:0000259" key="13">
    <source>
        <dbReference type="Pfam" id="PF19304"/>
    </source>
</evidence>
<dbReference type="InterPro" id="IPR006139">
    <property type="entry name" value="D-isomer_2_OHA_DH_cat_dom"/>
</dbReference>
<dbReference type="Gene3D" id="3.40.50.720">
    <property type="entry name" value="NAD(P)-binding Rossmann-like Domain"/>
    <property type="match status" value="2"/>
</dbReference>
<organism evidence="14 15">
    <name type="scientific">Armadillidium nasatum</name>
    <dbReference type="NCBI Taxonomy" id="96803"/>
    <lineage>
        <taxon>Eukaryota</taxon>
        <taxon>Metazoa</taxon>
        <taxon>Ecdysozoa</taxon>
        <taxon>Arthropoda</taxon>
        <taxon>Crustacea</taxon>
        <taxon>Multicrustacea</taxon>
        <taxon>Malacostraca</taxon>
        <taxon>Eumalacostraca</taxon>
        <taxon>Peracarida</taxon>
        <taxon>Isopoda</taxon>
        <taxon>Oniscidea</taxon>
        <taxon>Crinocheta</taxon>
        <taxon>Armadillidiidae</taxon>
        <taxon>Armadillidium</taxon>
    </lineage>
</organism>
<evidence type="ECO:0000256" key="9">
    <source>
        <dbReference type="ARBA" id="ARBA00048731"/>
    </source>
</evidence>
<comment type="subunit">
    <text evidence="3">Homotetramer.</text>
</comment>
<keyword evidence="15" id="KW-1185">Reference proteome</keyword>
<evidence type="ECO:0000256" key="1">
    <source>
        <dbReference type="ARBA" id="ARBA00005216"/>
    </source>
</evidence>
<keyword evidence="10" id="KW-0028">Amino-acid biosynthesis</keyword>
<feature type="domain" description="D-isomer specific 2-hydroxyacid dehydrogenase catalytic" evidence="11">
    <location>
        <begin position="8"/>
        <end position="333"/>
    </location>
</feature>
<dbReference type="SUPFAM" id="SSF51735">
    <property type="entry name" value="NAD(P)-binding Rossmann-fold domains"/>
    <property type="match status" value="1"/>
</dbReference>
<dbReference type="Gene3D" id="3.30.1330.90">
    <property type="entry name" value="D-3-phosphoglycerate dehydrogenase, domain 3"/>
    <property type="match status" value="1"/>
</dbReference>
<feature type="domain" description="D-isomer specific 2-hydroxyacid dehydrogenase NAD-binding" evidence="12">
    <location>
        <begin position="111"/>
        <end position="277"/>
    </location>
</feature>
<comment type="similarity">
    <text evidence="2 10">Belongs to the D-isomer specific 2-hydroxyacid dehydrogenase family.</text>
</comment>
<dbReference type="NCBIfam" id="TIGR01327">
    <property type="entry name" value="PGDH"/>
    <property type="match status" value="1"/>
</dbReference>
<dbReference type="Proteomes" id="UP000326759">
    <property type="component" value="Unassembled WGS sequence"/>
</dbReference>
<comment type="caution">
    <text evidence="14">The sequence shown here is derived from an EMBL/GenBank/DDBJ whole genome shotgun (WGS) entry which is preliminary data.</text>
</comment>
<dbReference type="OrthoDB" id="1621027at2759"/>
<keyword evidence="8 10" id="KW-0718">Serine biosynthesis</keyword>
<evidence type="ECO:0000259" key="12">
    <source>
        <dbReference type="Pfam" id="PF02826"/>
    </source>
</evidence>
<sequence length="539" mass="58410">MSLELNRVLILDNIDQICENILKQAGIEVTIRPKLTTEDLIKELNVHDGVIVRSATKITTEVLENVRGLKVVGRAGTGVDNINVDAATRKGILVMNTPGGNTLSAAEHTCSLICSLSRSIPQACMTLKGGAWDRKKFMGNELYGKVLAIVGLGRIGKEVTDRMKSFGMRVIGYDPIVSPETAASWGVEYLTLEKLWPLADYITVHTPLIPQTKYLINEKVFRSCKPTVKIVNVARGGIVEEKALLEALNNGYCGGAALDVFEEEPPKDLTLVQHPKVNKYTSLEMGIICAYSKVICTPHLGANTYEAQKRVAVEIAEQLVAMSQGKQLIGVVNVPALADAGSPLLQPWIELSSSLGILGSSLIGNSKAKKLSVNFRGSDVSKYPKLLAPALLKGYLKSTYSEVNLVNAPTLAKDANVEIEVDLNGEATENSIQLVVECETGMFSVQGAVQGENPTLCSINDCHFSSGVNLKGNLQFFLTGFGADLVGALLLTPLKDAHITAILSSWKSDEGYWIVVRTWDPPADIPKPENCKLMFKTQF</sequence>
<name>A0A5N5TE61_9CRUS</name>
<dbReference type="EC" id="1.1.1.95" evidence="10"/>
<keyword evidence="6 10" id="KW-0560">Oxidoreductase</keyword>
<evidence type="ECO:0000313" key="15">
    <source>
        <dbReference type="Proteomes" id="UP000326759"/>
    </source>
</evidence>
<dbReference type="AlphaFoldDB" id="A0A5N5TE61"/>
<keyword evidence="7 10" id="KW-0520">NAD</keyword>
<dbReference type="UniPathway" id="UPA00135">
    <property type="reaction ID" value="UER00196"/>
</dbReference>
<evidence type="ECO:0000313" key="14">
    <source>
        <dbReference type="EMBL" id="KAB7504822.1"/>
    </source>
</evidence>
<dbReference type="InterPro" id="IPR036291">
    <property type="entry name" value="NAD(P)-bd_dom_sf"/>
</dbReference>
<protein>
    <recommendedName>
        <fullName evidence="10">D-3-phosphoglycerate dehydrogenase</fullName>
        <ecNumber evidence="10">1.1.1.95</ecNumber>
    </recommendedName>
</protein>
<dbReference type="PROSITE" id="PS00065">
    <property type="entry name" value="D_2_HYDROXYACID_DH_1"/>
    <property type="match status" value="1"/>
</dbReference>
<dbReference type="EMBL" id="SEYY01002279">
    <property type="protein sequence ID" value="KAB7504822.1"/>
    <property type="molecule type" value="Genomic_DNA"/>
</dbReference>
<accession>A0A5N5TE61</accession>
<dbReference type="SUPFAM" id="SSF143548">
    <property type="entry name" value="Serine metabolism enzymes domain"/>
    <property type="match status" value="1"/>
</dbReference>
<dbReference type="InterPro" id="IPR006236">
    <property type="entry name" value="PGDH"/>
</dbReference>
<dbReference type="Pfam" id="PF19304">
    <property type="entry name" value="PGDH_inter"/>
    <property type="match status" value="1"/>
</dbReference>
<evidence type="ECO:0000256" key="3">
    <source>
        <dbReference type="ARBA" id="ARBA00011881"/>
    </source>
</evidence>
<dbReference type="GO" id="GO:0006564">
    <property type="term" value="P:L-serine biosynthetic process"/>
    <property type="evidence" value="ECO:0007669"/>
    <property type="project" value="UniProtKB-KW"/>
</dbReference>
<evidence type="ECO:0000259" key="11">
    <source>
        <dbReference type="Pfam" id="PF00389"/>
    </source>
</evidence>
<comment type="catalytic activity">
    <reaction evidence="9 10">
        <text>(2R)-3-phosphoglycerate + NAD(+) = 3-phosphooxypyruvate + NADH + H(+)</text>
        <dbReference type="Rhea" id="RHEA:12641"/>
        <dbReference type="ChEBI" id="CHEBI:15378"/>
        <dbReference type="ChEBI" id="CHEBI:18110"/>
        <dbReference type="ChEBI" id="CHEBI:57540"/>
        <dbReference type="ChEBI" id="CHEBI:57945"/>
        <dbReference type="ChEBI" id="CHEBI:58272"/>
        <dbReference type="EC" id="1.1.1.95"/>
    </reaction>
</comment>
<evidence type="ECO:0000256" key="10">
    <source>
        <dbReference type="RuleBase" id="RU363003"/>
    </source>
</evidence>
<comment type="pathway">
    <text evidence="1 10">Amino-acid biosynthesis; L-serine biosynthesis; L-serine from 3-phospho-D-glycerate: step 1/3.</text>
</comment>
<gene>
    <name evidence="14" type="primary">Phgdh</name>
    <name evidence="14" type="ORF">Anas_13795</name>
</gene>
<dbReference type="CDD" id="cd12173">
    <property type="entry name" value="PGDH_4"/>
    <property type="match status" value="1"/>
</dbReference>
<feature type="domain" description="D-3-phosphoglycerate dehydrogenase ASB" evidence="13">
    <location>
        <begin position="345"/>
        <end position="456"/>
    </location>
</feature>
<dbReference type="InterPro" id="IPR029752">
    <property type="entry name" value="D-isomer_DH_CS1"/>
</dbReference>
<evidence type="ECO:0000256" key="2">
    <source>
        <dbReference type="ARBA" id="ARBA00005854"/>
    </source>
</evidence>
<dbReference type="PANTHER" id="PTHR42938">
    <property type="entry name" value="FORMATE DEHYDROGENASE 1"/>
    <property type="match status" value="1"/>
</dbReference>
<dbReference type="Pfam" id="PF02826">
    <property type="entry name" value="2-Hacid_dh_C"/>
    <property type="match status" value="1"/>
</dbReference>
<dbReference type="PANTHER" id="PTHR42938:SF22">
    <property type="entry name" value="D-3-PHOSPHOGLYCERATE DEHYDROGENASE"/>
    <property type="match status" value="1"/>
</dbReference>
<keyword evidence="4" id="KW-0597">Phosphoprotein</keyword>
<dbReference type="SUPFAM" id="SSF52283">
    <property type="entry name" value="Formate/glycerate dehydrogenase catalytic domain-like"/>
    <property type="match status" value="1"/>
</dbReference>
<dbReference type="InterPro" id="IPR029009">
    <property type="entry name" value="ASB_dom_sf"/>
</dbReference>
<proteinExistence type="inferred from homology"/>
<evidence type="ECO:0000256" key="7">
    <source>
        <dbReference type="ARBA" id="ARBA00023027"/>
    </source>
</evidence>
<dbReference type="Pfam" id="PF00389">
    <property type="entry name" value="2-Hacid_dh"/>
    <property type="match status" value="1"/>
</dbReference>
<evidence type="ECO:0000256" key="6">
    <source>
        <dbReference type="ARBA" id="ARBA00023002"/>
    </source>
</evidence>
<dbReference type="InterPro" id="IPR045626">
    <property type="entry name" value="PGDH_ASB_dom"/>
</dbReference>
<dbReference type="InterPro" id="IPR006140">
    <property type="entry name" value="D-isomer_DH_NAD-bd"/>
</dbReference>
<keyword evidence="5" id="KW-0007">Acetylation</keyword>
<dbReference type="GO" id="GO:0051287">
    <property type="term" value="F:NAD binding"/>
    <property type="evidence" value="ECO:0007669"/>
    <property type="project" value="UniProtKB-UniRule"/>
</dbReference>
<reference evidence="14 15" key="1">
    <citation type="journal article" date="2019" name="PLoS Biol.">
        <title>Sex chromosomes control vertical transmission of feminizing Wolbachia symbionts in an isopod.</title>
        <authorList>
            <person name="Becking T."/>
            <person name="Chebbi M.A."/>
            <person name="Giraud I."/>
            <person name="Moumen B."/>
            <person name="Laverre T."/>
            <person name="Caubet Y."/>
            <person name="Peccoud J."/>
            <person name="Gilbert C."/>
            <person name="Cordaux R."/>
        </authorList>
    </citation>
    <scope>NUCLEOTIDE SEQUENCE [LARGE SCALE GENOMIC DNA]</scope>
    <source>
        <strain evidence="14">ANa2</strain>
        <tissue evidence="14">Whole body excluding digestive tract and cuticle</tissue>
    </source>
</reference>
<evidence type="ECO:0000256" key="5">
    <source>
        <dbReference type="ARBA" id="ARBA00022990"/>
    </source>
</evidence>
<dbReference type="GO" id="GO:0004617">
    <property type="term" value="F:phosphoglycerate dehydrogenase activity"/>
    <property type="evidence" value="ECO:0007669"/>
    <property type="project" value="UniProtKB-EC"/>
</dbReference>
<dbReference type="FunFam" id="3.40.50.720:FF:000021">
    <property type="entry name" value="D-3-phosphoglycerate dehydrogenase"/>
    <property type="match status" value="1"/>
</dbReference>
<evidence type="ECO:0000256" key="8">
    <source>
        <dbReference type="ARBA" id="ARBA00023299"/>
    </source>
</evidence>
<evidence type="ECO:0000256" key="4">
    <source>
        <dbReference type="ARBA" id="ARBA00022553"/>
    </source>
</evidence>